<accession>A0A1T5HCD8</accession>
<proteinExistence type="predicted"/>
<keyword evidence="3" id="KW-1185">Reference proteome</keyword>
<dbReference type="AlphaFoldDB" id="A0A1T5HCD8"/>
<protein>
    <recommendedName>
        <fullName evidence="4">DUF642 domain-containing protein</fullName>
    </recommendedName>
</protein>
<sequence>MKRLIIYTLIFLIAWTSHVHAQTFEPTYGTPCSSCVPALYELITGAPTISNPTGIGGDAQNPWYGIVAAPPTTFGNNMSLPPAQQKSFMTLKNGNGSNDKVRVTVNGFVQGQKYTMNYALLPLRTLTSGYGSSGTITVSSPNGSIFGSRTTSLDGLNNKAWVLETLSFTALTTTLVFTFSSTTANGNSGYVGFDCKCP</sequence>
<name>A0A1T5HCD8_9BACT</name>
<evidence type="ECO:0000313" key="3">
    <source>
        <dbReference type="Proteomes" id="UP000190897"/>
    </source>
</evidence>
<reference evidence="3" key="1">
    <citation type="submission" date="2017-02" db="EMBL/GenBank/DDBJ databases">
        <authorList>
            <person name="Varghese N."/>
            <person name="Submissions S."/>
        </authorList>
    </citation>
    <scope>NUCLEOTIDE SEQUENCE [LARGE SCALE GENOMIC DNA]</scope>
    <source>
        <strain evidence="3">DSM 22270</strain>
    </source>
</reference>
<dbReference type="RefSeq" id="WP_141110419.1">
    <property type="nucleotide sequence ID" value="NZ_FUZA01000010.1"/>
</dbReference>
<dbReference type="Proteomes" id="UP000190897">
    <property type="component" value="Unassembled WGS sequence"/>
</dbReference>
<gene>
    <name evidence="2" type="ORF">SAMN05660293_05291</name>
</gene>
<dbReference type="EMBL" id="FUZA01000010">
    <property type="protein sequence ID" value="SKC18240.1"/>
    <property type="molecule type" value="Genomic_DNA"/>
</dbReference>
<evidence type="ECO:0008006" key="4">
    <source>
        <dbReference type="Google" id="ProtNLM"/>
    </source>
</evidence>
<evidence type="ECO:0000256" key="1">
    <source>
        <dbReference type="SAM" id="SignalP"/>
    </source>
</evidence>
<feature type="signal peptide" evidence="1">
    <location>
        <begin position="1"/>
        <end position="21"/>
    </location>
</feature>
<evidence type="ECO:0000313" key="2">
    <source>
        <dbReference type="EMBL" id="SKC18240.1"/>
    </source>
</evidence>
<keyword evidence="1" id="KW-0732">Signal</keyword>
<organism evidence="2 3">
    <name type="scientific">Dyadobacter psychrophilus</name>
    <dbReference type="NCBI Taxonomy" id="651661"/>
    <lineage>
        <taxon>Bacteria</taxon>
        <taxon>Pseudomonadati</taxon>
        <taxon>Bacteroidota</taxon>
        <taxon>Cytophagia</taxon>
        <taxon>Cytophagales</taxon>
        <taxon>Spirosomataceae</taxon>
        <taxon>Dyadobacter</taxon>
    </lineage>
</organism>
<dbReference type="STRING" id="651661.SAMN05660293_05291"/>
<feature type="chain" id="PRO_5010518568" description="DUF642 domain-containing protein" evidence="1">
    <location>
        <begin position="22"/>
        <end position="198"/>
    </location>
</feature>